<accession>A0A2P6N5W1</accession>
<evidence type="ECO:0000256" key="1">
    <source>
        <dbReference type="SAM" id="SignalP"/>
    </source>
</evidence>
<feature type="chain" id="PRO_5015113373" evidence="1">
    <location>
        <begin position="20"/>
        <end position="135"/>
    </location>
</feature>
<dbReference type="InParanoid" id="A0A2P6N5W1"/>
<keyword evidence="1" id="KW-0732">Signal</keyword>
<evidence type="ECO:0000313" key="2">
    <source>
        <dbReference type="EMBL" id="PRP79339.1"/>
    </source>
</evidence>
<feature type="signal peptide" evidence="1">
    <location>
        <begin position="1"/>
        <end position="19"/>
    </location>
</feature>
<sequence length="135" mass="15001">MQLVLIAVTLVTLFASSHSALVITFYEGTIAPLSLTFGPPHRLHLEQLPLLLTLSHPTHSVLEPLERHTPREEDAFNSIIHVLQSRSIEYVQSCAIHSDSIAETYVGTTCGFRLSSDLALQSEMQLHGMSQQLLR</sequence>
<dbReference type="Proteomes" id="UP000241769">
    <property type="component" value="Unassembled WGS sequence"/>
</dbReference>
<name>A0A2P6N5W1_9EUKA</name>
<organism evidence="2 3">
    <name type="scientific">Planoprotostelium fungivorum</name>
    <dbReference type="NCBI Taxonomy" id="1890364"/>
    <lineage>
        <taxon>Eukaryota</taxon>
        <taxon>Amoebozoa</taxon>
        <taxon>Evosea</taxon>
        <taxon>Variosea</taxon>
        <taxon>Cavosteliida</taxon>
        <taxon>Cavosteliaceae</taxon>
        <taxon>Planoprotostelium</taxon>
    </lineage>
</organism>
<dbReference type="AlphaFoldDB" id="A0A2P6N5W1"/>
<gene>
    <name evidence="2" type="ORF">PROFUN_12940</name>
</gene>
<evidence type="ECO:0000313" key="3">
    <source>
        <dbReference type="Proteomes" id="UP000241769"/>
    </source>
</evidence>
<comment type="caution">
    <text evidence="2">The sequence shown here is derived from an EMBL/GenBank/DDBJ whole genome shotgun (WGS) entry which is preliminary data.</text>
</comment>
<reference evidence="2 3" key="1">
    <citation type="journal article" date="2018" name="Genome Biol. Evol.">
        <title>Multiple Roots of Fruiting Body Formation in Amoebozoa.</title>
        <authorList>
            <person name="Hillmann F."/>
            <person name="Forbes G."/>
            <person name="Novohradska S."/>
            <person name="Ferling I."/>
            <person name="Riege K."/>
            <person name="Groth M."/>
            <person name="Westermann M."/>
            <person name="Marz M."/>
            <person name="Spaller T."/>
            <person name="Winckler T."/>
            <person name="Schaap P."/>
            <person name="Glockner G."/>
        </authorList>
    </citation>
    <scope>NUCLEOTIDE SEQUENCE [LARGE SCALE GENOMIC DNA]</scope>
    <source>
        <strain evidence="2 3">Jena</strain>
    </source>
</reference>
<dbReference type="EMBL" id="MDYQ01000187">
    <property type="protein sequence ID" value="PRP79339.1"/>
    <property type="molecule type" value="Genomic_DNA"/>
</dbReference>
<keyword evidence="3" id="KW-1185">Reference proteome</keyword>
<proteinExistence type="predicted"/>
<protein>
    <submittedName>
        <fullName evidence="2">Uncharacterized protein</fullName>
    </submittedName>
</protein>